<evidence type="ECO:0000313" key="2">
    <source>
        <dbReference type="Proteomes" id="UP001168694"/>
    </source>
</evidence>
<dbReference type="RefSeq" id="WP_290397928.1">
    <property type="nucleotide sequence ID" value="NZ_JAUHLN010000001.1"/>
</dbReference>
<organism evidence="1 2">
    <name type="scientific">Fictibacillus terranigra</name>
    <dbReference type="NCBI Taxonomy" id="3058424"/>
    <lineage>
        <taxon>Bacteria</taxon>
        <taxon>Bacillati</taxon>
        <taxon>Bacillota</taxon>
        <taxon>Bacilli</taxon>
        <taxon>Bacillales</taxon>
        <taxon>Fictibacillaceae</taxon>
        <taxon>Fictibacillus</taxon>
    </lineage>
</organism>
<proteinExistence type="predicted"/>
<accession>A0ABT8E1H9</accession>
<sequence length="262" mass="30791">MAIIRIEEVKLNDIAYDFKIFPSKATMVKKYRLMTNGVTGPLIKLEKMSDCYYVVGNFEYFFSCLYMEANGVFLCNVSTYENNDKIDRYIRTLNNLFVEGCRYWSLKNFYIKCILADSNWDISSLSHRLKVDQADLEKFILHPSLGRNEKFANSLGEQPLFNYIKNSPLSAENKHFLFSLASKNTVRLTQKDVSTFIDYHMKQGNTFNCFHPDAENIFWEIVNYMDHVKNVHWRDIEQRYFTNPFVVNKDLPGNLKVSTHVK</sequence>
<comment type="caution">
    <text evidence="1">The sequence shown here is derived from an EMBL/GenBank/DDBJ whole genome shotgun (WGS) entry which is preliminary data.</text>
</comment>
<name>A0ABT8E1H9_9BACL</name>
<protein>
    <submittedName>
        <fullName evidence="1">Uncharacterized protein</fullName>
    </submittedName>
</protein>
<dbReference type="EMBL" id="JAUHLN010000001">
    <property type="protein sequence ID" value="MDN4071769.1"/>
    <property type="molecule type" value="Genomic_DNA"/>
</dbReference>
<dbReference type="Proteomes" id="UP001168694">
    <property type="component" value="Unassembled WGS sequence"/>
</dbReference>
<keyword evidence="2" id="KW-1185">Reference proteome</keyword>
<reference evidence="1" key="1">
    <citation type="submission" date="2023-06" db="EMBL/GenBank/DDBJ databases">
        <title>Draft Genome Sequences of Representative Paenibacillus Polymyxa, Bacillus cereus, Fictibacillus sp., and Brevibacillus agri Strains Isolated from Amazonian Dark Earth.</title>
        <authorList>
            <person name="Pellegrinetti T.A."/>
            <person name="Cunha I.C.M."/>
            <person name="Chaves M.G."/>
            <person name="Freitas A.S."/>
            <person name="Silva A.V.R."/>
            <person name="Tsai S.M."/>
            <person name="Mendes L.W."/>
        </authorList>
    </citation>
    <scope>NUCLEOTIDE SEQUENCE</scope>
    <source>
        <strain evidence="1">CENA-BCM004</strain>
    </source>
</reference>
<gene>
    <name evidence="1" type="ORF">QYF49_01820</name>
</gene>
<evidence type="ECO:0000313" key="1">
    <source>
        <dbReference type="EMBL" id="MDN4071769.1"/>
    </source>
</evidence>